<evidence type="ECO:0000259" key="5">
    <source>
        <dbReference type="Pfam" id="PF00150"/>
    </source>
</evidence>
<dbReference type="SUPFAM" id="SSF51445">
    <property type="entry name" value="(Trans)glycosidases"/>
    <property type="match status" value="1"/>
</dbReference>
<evidence type="ECO:0000256" key="2">
    <source>
        <dbReference type="ARBA" id="ARBA00023295"/>
    </source>
</evidence>
<dbReference type="Pfam" id="PF00150">
    <property type="entry name" value="Cellulase"/>
    <property type="match status" value="1"/>
</dbReference>
<feature type="chain" id="PRO_5040898354" evidence="4">
    <location>
        <begin position="34"/>
        <end position="335"/>
    </location>
</feature>
<dbReference type="PROSITE" id="PS51257">
    <property type="entry name" value="PROKAR_LIPOPROTEIN"/>
    <property type="match status" value="1"/>
</dbReference>
<protein>
    <submittedName>
        <fullName evidence="6">Glycoside hydrolase family 5 protein</fullName>
    </submittedName>
</protein>
<dbReference type="RefSeq" id="WP_264206900.1">
    <property type="nucleotide sequence ID" value="NZ_JAOZEW010000014.1"/>
</dbReference>
<keyword evidence="1 3" id="KW-0378">Hydrolase</keyword>
<organism evidence="6 7">
    <name type="scientific">Flavobacterium shii</name>
    <dbReference type="NCBI Taxonomy" id="2987687"/>
    <lineage>
        <taxon>Bacteria</taxon>
        <taxon>Pseudomonadati</taxon>
        <taxon>Bacteroidota</taxon>
        <taxon>Flavobacteriia</taxon>
        <taxon>Flavobacteriales</taxon>
        <taxon>Flavobacteriaceae</taxon>
        <taxon>Flavobacterium</taxon>
    </lineage>
</organism>
<accession>A0A9X2ZHG8</accession>
<dbReference type="AlphaFoldDB" id="A0A9X2ZHG8"/>
<evidence type="ECO:0000256" key="4">
    <source>
        <dbReference type="SAM" id="SignalP"/>
    </source>
</evidence>
<comment type="similarity">
    <text evidence="3">Belongs to the glycosyl hydrolase 5 (cellulase A) family.</text>
</comment>
<evidence type="ECO:0000313" key="7">
    <source>
        <dbReference type="Proteomes" id="UP001151079"/>
    </source>
</evidence>
<dbReference type="Gene3D" id="3.20.20.80">
    <property type="entry name" value="Glycosidases"/>
    <property type="match status" value="1"/>
</dbReference>
<dbReference type="InterPro" id="IPR017853">
    <property type="entry name" value="GH"/>
</dbReference>
<sequence length="335" mass="35713">MKKMKFIAQKFKMISTCLVVLSVLLLVSCDKSESDSASTVAVLKSPTVITSSSLTSKTASSLGDIGNGVNLQPSYYNNGNCDLGWTLMKQNTKIQTVRIEVEPGQETNAKRWISEAKANGYKVIVSYHKSSVLGSDSASELLAAGTWWKNNYASLGGGFIVNLMNEWGSHNITAASFAAAYNAAITEVRKVYSGSIIIDIPGWGQETAIAACAVKGCATGQTKITDTNIILSAHIYPGAYNQAKGRYMIAADLDDLASSGRACILGEFGSIGGSGADWSGIVDYAKTKGWSIIGWAWAGDGLGMNMITPQFQAFVSGSPKTYTKASYFNTVYDKL</sequence>
<keyword evidence="7" id="KW-1185">Reference proteome</keyword>
<evidence type="ECO:0000313" key="6">
    <source>
        <dbReference type="EMBL" id="MCV9928791.1"/>
    </source>
</evidence>
<keyword evidence="4" id="KW-0732">Signal</keyword>
<evidence type="ECO:0000256" key="1">
    <source>
        <dbReference type="ARBA" id="ARBA00022801"/>
    </source>
</evidence>
<comment type="caution">
    <text evidence="6">The sequence shown here is derived from an EMBL/GenBank/DDBJ whole genome shotgun (WGS) entry which is preliminary data.</text>
</comment>
<evidence type="ECO:0000256" key="3">
    <source>
        <dbReference type="RuleBase" id="RU361153"/>
    </source>
</evidence>
<reference evidence="6" key="1">
    <citation type="submission" date="2022-10" db="EMBL/GenBank/DDBJ databases">
        <title>Two novel species of Flavobacterium.</title>
        <authorList>
            <person name="Liu Q."/>
            <person name="Xin Y.-H."/>
        </authorList>
    </citation>
    <scope>NUCLEOTIDE SEQUENCE</scope>
    <source>
        <strain evidence="6">LS1R49</strain>
    </source>
</reference>
<name>A0A9X2ZHG8_9FLAO</name>
<dbReference type="Proteomes" id="UP001151079">
    <property type="component" value="Unassembled WGS sequence"/>
</dbReference>
<feature type="signal peptide" evidence="4">
    <location>
        <begin position="1"/>
        <end position="33"/>
    </location>
</feature>
<proteinExistence type="inferred from homology"/>
<dbReference type="GO" id="GO:0000272">
    <property type="term" value="P:polysaccharide catabolic process"/>
    <property type="evidence" value="ECO:0007669"/>
    <property type="project" value="InterPro"/>
</dbReference>
<dbReference type="EMBL" id="JAOZEW010000014">
    <property type="protein sequence ID" value="MCV9928791.1"/>
    <property type="molecule type" value="Genomic_DNA"/>
</dbReference>
<keyword evidence="2 3" id="KW-0326">Glycosidase</keyword>
<dbReference type="GO" id="GO:0004553">
    <property type="term" value="F:hydrolase activity, hydrolyzing O-glycosyl compounds"/>
    <property type="evidence" value="ECO:0007669"/>
    <property type="project" value="InterPro"/>
</dbReference>
<gene>
    <name evidence="6" type="ORF">OIU83_14060</name>
</gene>
<dbReference type="InterPro" id="IPR001547">
    <property type="entry name" value="Glyco_hydro_5"/>
</dbReference>
<feature type="domain" description="Glycoside hydrolase family 5" evidence="5">
    <location>
        <begin position="107"/>
        <end position="299"/>
    </location>
</feature>